<dbReference type="EMBL" id="CP061035">
    <property type="protein sequence ID" value="QQV77306.1"/>
    <property type="molecule type" value="Genomic_DNA"/>
</dbReference>
<accession>A0A974S4A3</accession>
<protein>
    <recommendedName>
        <fullName evidence="3">HNH endonuclease</fullName>
    </recommendedName>
</protein>
<name>A0A974S4A3_9SPHN</name>
<dbReference type="AlphaFoldDB" id="A0A974S4A3"/>
<evidence type="ECO:0000313" key="1">
    <source>
        <dbReference type="EMBL" id="QQV77306.1"/>
    </source>
</evidence>
<sequence length="383" mass="43105">MEIVCGGNKGDRRYAIVHYISVMPISTDNSVFDKNGRLLFCSVERFVRDICEGEHCFICGRSEQETPFNREHILPNWLLRQFTLHAKTMTLPNRERHGYGTYTIPCCVDCNSRLSSTFETPVSEAFASGFAGVEALIDLEGTHRLFQWLALIFLKLHLKDRRLKKHLDRRLGDAPISETYEWETFHHVHCLARAHYTEALLGDFVFGSFMLVQLVPDSEDEPFDVVSVTDASSLFLRAGDVALYAVLNDGQACVRAIEPTLGRITGPLHPMQARELAAELAAAKLHLKNPPRFSTLMSDEDGADLQMIADLDPAGPLFLEKDAPTVGFVKHFAFRHVLDRIEGHTREEAVALLKQNRLSFLFDDNGNFITGRRGPESEVTSIS</sequence>
<dbReference type="Proteomes" id="UP000595894">
    <property type="component" value="Chromosome"/>
</dbReference>
<gene>
    <name evidence="1" type="ORF">H5J25_00180</name>
</gene>
<evidence type="ECO:0000313" key="2">
    <source>
        <dbReference type="Proteomes" id="UP000595894"/>
    </source>
</evidence>
<organism evidence="1 2">
    <name type="scientific">Sphingomonas aliaeris</name>
    <dbReference type="NCBI Taxonomy" id="2759526"/>
    <lineage>
        <taxon>Bacteria</taxon>
        <taxon>Pseudomonadati</taxon>
        <taxon>Pseudomonadota</taxon>
        <taxon>Alphaproteobacteria</taxon>
        <taxon>Sphingomonadales</taxon>
        <taxon>Sphingomonadaceae</taxon>
        <taxon>Sphingomonas</taxon>
    </lineage>
</organism>
<proteinExistence type="predicted"/>
<keyword evidence="2" id="KW-1185">Reference proteome</keyword>
<dbReference type="RefSeq" id="WP_202093691.1">
    <property type="nucleotide sequence ID" value="NZ_CP061035.1"/>
</dbReference>
<reference evidence="2" key="1">
    <citation type="submission" date="2020-09" db="EMBL/GenBank/DDBJ databases">
        <title>Sphingomonas sp., a new species isolated from pork steak.</title>
        <authorList>
            <person name="Heidler von Heilborn D."/>
        </authorList>
    </citation>
    <scope>NUCLEOTIDE SEQUENCE [LARGE SCALE GENOMIC DNA]</scope>
</reference>
<evidence type="ECO:0008006" key="3">
    <source>
        <dbReference type="Google" id="ProtNLM"/>
    </source>
</evidence>
<dbReference type="KEGG" id="sari:H5J25_00180"/>